<feature type="region of interest" description="Disordered" evidence="1">
    <location>
        <begin position="77"/>
        <end position="164"/>
    </location>
</feature>
<feature type="compositionally biased region" description="Polar residues" evidence="1">
    <location>
        <begin position="1"/>
        <end position="14"/>
    </location>
</feature>
<feature type="compositionally biased region" description="Acidic residues" evidence="1">
    <location>
        <begin position="109"/>
        <end position="123"/>
    </location>
</feature>
<evidence type="ECO:0000313" key="2">
    <source>
        <dbReference type="EMBL" id="TWA59251.1"/>
    </source>
</evidence>
<protein>
    <submittedName>
        <fullName evidence="2">Uncharacterized protein</fullName>
    </submittedName>
</protein>
<gene>
    <name evidence="2" type="ORF">FBZ82_12612</name>
</gene>
<proteinExistence type="predicted"/>
<dbReference type="AlphaFoldDB" id="A0A560AFV7"/>
<organism evidence="2 3">
    <name type="scientific">Azospirillum brasilense</name>
    <dbReference type="NCBI Taxonomy" id="192"/>
    <lineage>
        <taxon>Bacteria</taxon>
        <taxon>Pseudomonadati</taxon>
        <taxon>Pseudomonadota</taxon>
        <taxon>Alphaproteobacteria</taxon>
        <taxon>Rhodospirillales</taxon>
        <taxon>Azospirillaceae</taxon>
        <taxon>Azospirillum</taxon>
    </lineage>
</organism>
<dbReference type="EMBL" id="VITF01000026">
    <property type="protein sequence ID" value="TWA59251.1"/>
    <property type="molecule type" value="Genomic_DNA"/>
</dbReference>
<sequence length="164" mass="18058">MPSHAQSVPTQSRNARPVRRVGKKANPSLRTIERSRAPSPALAEALDAVSAFAAAPAYRRRAIERTVEALLTILDHMDGDPDLESQDEGADEFEDMRELWASPHADGPGDPDDAECNGDLELDLCDREPEWGEDSLQPNHHLSAALERPSNLFVKHQPVEARHG</sequence>
<reference evidence="2 3" key="1">
    <citation type="submission" date="2019-06" db="EMBL/GenBank/DDBJ databases">
        <title>Genomic Encyclopedia of Type Strains, Phase IV (KMG-V): Genome sequencing to study the core and pangenomes of soil and plant-associated prokaryotes.</title>
        <authorList>
            <person name="Whitman W."/>
        </authorList>
    </citation>
    <scope>NUCLEOTIDE SEQUENCE [LARGE SCALE GENOMIC DNA]</scope>
    <source>
        <strain evidence="2 3">BR 11796</strain>
    </source>
</reference>
<accession>A0A560AFV7</accession>
<feature type="region of interest" description="Disordered" evidence="1">
    <location>
        <begin position="1"/>
        <end position="40"/>
    </location>
</feature>
<evidence type="ECO:0000256" key="1">
    <source>
        <dbReference type="SAM" id="MobiDB-lite"/>
    </source>
</evidence>
<dbReference type="Proteomes" id="UP000316083">
    <property type="component" value="Unassembled WGS sequence"/>
</dbReference>
<evidence type="ECO:0000313" key="3">
    <source>
        <dbReference type="Proteomes" id="UP000316083"/>
    </source>
</evidence>
<feature type="compositionally biased region" description="Acidic residues" evidence="1">
    <location>
        <begin position="80"/>
        <end position="95"/>
    </location>
</feature>
<comment type="caution">
    <text evidence="2">The sequence shown here is derived from an EMBL/GenBank/DDBJ whole genome shotgun (WGS) entry which is preliminary data.</text>
</comment>
<name>A0A560AFV7_AZOBR</name>